<dbReference type="AlphaFoldDB" id="A0A1B0CPW5"/>
<name>A0A1B0CPW5_LUTLO</name>
<dbReference type="EMBL" id="GITU01009509">
    <property type="protein sequence ID" value="MBC1178212.1"/>
    <property type="molecule type" value="Transcribed_RNA"/>
</dbReference>
<accession>A0A1B0CPW5</accession>
<dbReference type="SUPFAM" id="SSF110857">
    <property type="entry name" value="Gamma-glutamyl cyclotransferase-like"/>
    <property type="match status" value="1"/>
</dbReference>
<dbReference type="InterPro" id="IPR009288">
    <property type="entry name" value="AIG2-like_dom"/>
</dbReference>
<dbReference type="Proteomes" id="UP000092461">
    <property type="component" value="Unassembled WGS sequence"/>
</dbReference>
<evidence type="ECO:0000259" key="4">
    <source>
        <dbReference type="Pfam" id="PF06094"/>
    </source>
</evidence>
<dbReference type="InterPro" id="IPR013024">
    <property type="entry name" value="GGCT-like"/>
</dbReference>
<dbReference type="InterPro" id="IPR039126">
    <property type="entry name" value="GGACT"/>
</dbReference>
<proteinExistence type="inferred from homology"/>
<dbReference type="EMBL" id="AJWK01022703">
    <property type="status" value="NOT_ANNOTATED_CDS"/>
    <property type="molecule type" value="Genomic_DNA"/>
</dbReference>
<dbReference type="GO" id="GO:0005829">
    <property type="term" value="C:cytosol"/>
    <property type="evidence" value="ECO:0007669"/>
    <property type="project" value="TreeGrafter"/>
</dbReference>
<sequence>MCNYKVARSALHKLFVYGTLKRGEPNHYWLKKASNGYAKYICKAATTKKMPLVIATRYNIPFLLDKPGHGNYVAGEIYEVDDRMLDKIENLEGRDLLSRDIQDMNMGLQEGEVAQNRSMLCVSAENYPEYLDQLPYLSEYLNTARHPYEARSERDEKIVAKNDLLYNLFI</sequence>
<dbReference type="InterPro" id="IPR036568">
    <property type="entry name" value="GGCT-like_sf"/>
</dbReference>
<reference evidence="7" key="1">
    <citation type="submission" date="2012-05" db="EMBL/GenBank/DDBJ databases">
        <title>Whole Genome Assembly of Lutzomyia longipalpis.</title>
        <authorList>
            <person name="Richards S."/>
            <person name="Qu C."/>
            <person name="Dillon R."/>
            <person name="Worley K."/>
            <person name="Scherer S."/>
            <person name="Batterton M."/>
            <person name="Taylor A."/>
            <person name="Hawes A."/>
            <person name="Hernandez B."/>
            <person name="Kovar C."/>
            <person name="Mandapat C."/>
            <person name="Pham C."/>
            <person name="Qu C."/>
            <person name="Jing C."/>
            <person name="Bess C."/>
            <person name="Bandaranaike D."/>
            <person name="Ngo D."/>
            <person name="Ongeri F."/>
            <person name="Arias F."/>
            <person name="Lara F."/>
            <person name="Weissenberger G."/>
            <person name="Kamau G."/>
            <person name="Han H."/>
            <person name="Shen H."/>
            <person name="Dinh H."/>
            <person name="Khalil I."/>
            <person name="Jones J."/>
            <person name="Shafer J."/>
            <person name="Jayaseelan J."/>
            <person name="Quiroz J."/>
            <person name="Blankenburg K."/>
            <person name="Nguyen L."/>
            <person name="Jackson L."/>
            <person name="Francisco L."/>
            <person name="Tang L.-Y."/>
            <person name="Pu L.-L."/>
            <person name="Perales L."/>
            <person name="Lorensuhewa L."/>
            <person name="Munidasa M."/>
            <person name="Coyle M."/>
            <person name="Taylor M."/>
            <person name="Puazo M."/>
            <person name="Firestine M."/>
            <person name="Scheel M."/>
            <person name="Javaid M."/>
            <person name="Wang M."/>
            <person name="Li M."/>
            <person name="Tabassum N."/>
            <person name="Saada N."/>
            <person name="Osuji N."/>
            <person name="Aqrawi P."/>
            <person name="Fu Q."/>
            <person name="Thornton R."/>
            <person name="Raj R."/>
            <person name="Goodspeed R."/>
            <person name="Mata R."/>
            <person name="Najjar R."/>
            <person name="Gubbala S."/>
            <person name="Lee S."/>
            <person name="Denson S."/>
            <person name="Patil S."/>
            <person name="Macmil S."/>
            <person name="Qi S."/>
            <person name="Matskevitch T."/>
            <person name="Palculict T."/>
            <person name="Mathew T."/>
            <person name="Vee V."/>
            <person name="Velamala V."/>
            <person name="Korchina V."/>
            <person name="Cai W."/>
            <person name="Liu W."/>
            <person name="Dai W."/>
            <person name="Zou X."/>
            <person name="Zhu Y."/>
            <person name="Zhang Y."/>
            <person name="Wu Y.-Q."/>
            <person name="Xin Y."/>
            <person name="Nazarath L."/>
            <person name="Kovar C."/>
            <person name="Han Y."/>
            <person name="Muzny D."/>
            <person name="Gibbs R."/>
        </authorList>
    </citation>
    <scope>NUCLEOTIDE SEQUENCE [LARGE SCALE GENOMIC DNA]</scope>
    <source>
        <strain evidence="7">Jacobina</strain>
    </source>
</reference>
<protein>
    <recommendedName>
        <fullName evidence="3">Gamma-glutamylcyclotransferase family protein</fullName>
    </recommendedName>
</protein>
<evidence type="ECO:0000256" key="2">
    <source>
        <dbReference type="PIRSR" id="PIRSR639126-1"/>
    </source>
</evidence>
<dbReference type="PANTHER" id="PTHR12510:SF18">
    <property type="entry name" value="TROPONIN C-AKIN-1 PROTEIN"/>
    <property type="match status" value="1"/>
</dbReference>
<feature type="domain" description="Gamma-glutamylcyclotransferase AIG2-like" evidence="4">
    <location>
        <begin position="14"/>
        <end position="109"/>
    </location>
</feature>
<keyword evidence="7" id="KW-1185">Reference proteome</keyword>
<reference evidence="5" key="2">
    <citation type="journal article" date="2020" name="BMC">
        <title>Leishmania infection induces a limited differential gene expression in the sand fly midgut.</title>
        <authorList>
            <person name="Coutinho-Abreu I.V."/>
            <person name="Serafim T.D."/>
            <person name="Meneses C."/>
            <person name="Kamhawi S."/>
            <person name="Oliveira F."/>
            <person name="Valenzuela J.G."/>
        </authorList>
    </citation>
    <scope>NUCLEOTIDE SEQUENCE</scope>
    <source>
        <strain evidence="5">Jacobina</strain>
        <tissue evidence="5">Midgut</tissue>
    </source>
</reference>
<dbReference type="EnsemblMetazoa" id="LLOJ006914-RA">
    <property type="protein sequence ID" value="LLOJ006914-PA"/>
    <property type="gene ID" value="LLOJ006914"/>
</dbReference>
<dbReference type="VEuPathDB" id="VectorBase:LLONM1_006665"/>
<evidence type="ECO:0000313" key="5">
    <source>
        <dbReference type="EMBL" id="MBC1178212.1"/>
    </source>
</evidence>
<dbReference type="GO" id="GO:0061929">
    <property type="term" value="F:gamma-glutamylaminecyclotransferase activity"/>
    <property type="evidence" value="ECO:0007669"/>
    <property type="project" value="InterPro"/>
</dbReference>
<reference evidence="6" key="3">
    <citation type="submission" date="2020-05" db="UniProtKB">
        <authorList>
            <consortium name="EnsemblMetazoa"/>
        </authorList>
    </citation>
    <scope>IDENTIFICATION</scope>
    <source>
        <strain evidence="6">Jacobina</strain>
    </source>
</reference>
<dbReference type="Pfam" id="PF06094">
    <property type="entry name" value="GGACT"/>
    <property type="match status" value="1"/>
</dbReference>
<feature type="active site" description="Proton acceptor" evidence="2">
    <location>
        <position position="92"/>
    </location>
</feature>
<evidence type="ECO:0000313" key="7">
    <source>
        <dbReference type="Proteomes" id="UP000092461"/>
    </source>
</evidence>
<dbReference type="CDD" id="cd06661">
    <property type="entry name" value="GGCT_like"/>
    <property type="match status" value="1"/>
</dbReference>
<dbReference type="PANTHER" id="PTHR12510">
    <property type="entry name" value="TROPONIN C-AKIN-1 PROTEIN"/>
    <property type="match status" value="1"/>
</dbReference>
<evidence type="ECO:0000313" key="6">
    <source>
        <dbReference type="EnsemblMetazoa" id="LLOJ006914-PA"/>
    </source>
</evidence>
<comment type="similarity">
    <text evidence="1 3">Belongs to the gamma-glutamylcyclotransferase family.</text>
</comment>
<evidence type="ECO:0000256" key="3">
    <source>
        <dbReference type="RuleBase" id="RU367036"/>
    </source>
</evidence>
<dbReference type="Gene3D" id="3.10.490.10">
    <property type="entry name" value="Gamma-glutamyl cyclotransferase-like"/>
    <property type="match status" value="1"/>
</dbReference>
<dbReference type="VEuPathDB" id="VectorBase:LLOJ006914"/>
<evidence type="ECO:0000256" key="1">
    <source>
        <dbReference type="ARBA" id="ARBA00008861"/>
    </source>
</evidence>
<organism evidence="6 7">
    <name type="scientific">Lutzomyia longipalpis</name>
    <name type="common">Sand fly</name>
    <dbReference type="NCBI Taxonomy" id="7200"/>
    <lineage>
        <taxon>Eukaryota</taxon>
        <taxon>Metazoa</taxon>
        <taxon>Ecdysozoa</taxon>
        <taxon>Arthropoda</taxon>
        <taxon>Hexapoda</taxon>
        <taxon>Insecta</taxon>
        <taxon>Pterygota</taxon>
        <taxon>Neoptera</taxon>
        <taxon>Endopterygota</taxon>
        <taxon>Diptera</taxon>
        <taxon>Nematocera</taxon>
        <taxon>Psychodoidea</taxon>
        <taxon>Psychodidae</taxon>
        <taxon>Lutzomyia</taxon>
        <taxon>Lutzomyia</taxon>
    </lineage>
</organism>